<dbReference type="RefSeq" id="WP_135267808.1">
    <property type="nucleotide sequence ID" value="NZ_CP038436.1"/>
</dbReference>
<dbReference type="Proteomes" id="UP000294853">
    <property type="component" value="Chromosome"/>
</dbReference>
<evidence type="ECO:0000313" key="4">
    <source>
        <dbReference type="Proteomes" id="UP000294853"/>
    </source>
</evidence>
<keyword evidence="4" id="KW-1185">Reference proteome</keyword>
<dbReference type="CDD" id="cd01949">
    <property type="entry name" value="GGDEF"/>
    <property type="match status" value="1"/>
</dbReference>
<dbReference type="GO" id="GO:0052621">
    <property type="term" value="F:diguanylate cyclase activity"/>
    <property type="evidence" value="ECO:0007669"/>
    <property type="project" value="TreeGrafter"/>
</dbReference>
<dbReference type="PROSITE" id="PS50887">
    <property type="entry name" value="GGDEF"/>
    <property type="match status" value="1"/>
</dbReference>
<dbReference type="OrthoDB" id="23692at2"/>
<dbReference type="AlphaFoldDB" id="A0A4P7IHY5"/>
<keyword evidence="1" id="KW-0812">Transmembrane</keyword>
<dbReference type="NCBIfam" id="TIGR00254">
    <property type="entry name" value="GGDEF"/>
    <property type="match status" value="1"/>
</dbReference>
<dbReference type="GO" id="GO:0005886">
    <property type="term" value="C:plasma membrane"/>
    <property type="evidence" value="ECO:0007669"/>
    <property type="project" value="TreeGrafter"/>
</dbReference>
<dbReference type="InterPro" id="IPR029787">
    <property type="entry name" value="Nucleotide_cyclase"/>
</dbReference>
<dbReference type="Pfam" id="PF00990">
    <property type="entry name" value="GGDEF"/>
    <property type="match status" value="1"/>
</dbReference>
<feature type="transmembrane region" description="Helical" evidence="1">
    <location>
        <begin position="145"/>
        <end position="163"/>
    </location>
</feature>
<feature type="transmembrane region" description="Helical" evidence="1">
    <location>
        <begin position="73"/>
        <end position="90"/>
    </location>
</feature>
<evidence type="ECO:0000313" key="3">
    <source>
        <dbReference type="EMBL" id="QBX55817.1"/>
    </source>
</evidence>
<protein>
    <submittedName>
        <fullName evidence="3">GGDEF domain-containing protein</fullName>
    </submittedName>
</protein>
<dbReference type="InterPro" id="IPR050469">
    <property type="entry name" value="Diguanylate_Cyclase"/>
</dbReference>
<keyword evidence="1" id="KW-1133">Transmembrane helix</keyword>
<dbReference type="GO" id="GO:1902201">
    <property type="term" value="P:negative regulation of bacterial-type flagellum-dependent cell motility"/>
    <property type="evidence" value="ECO:0007669"/>
    <property type="project" value="TreeGrafter"/>
</dbReference>
<dbReference type="InterPro" id="IPR043128">
    <property type="entry name" value="Rev_trsase/Diguanyl_cyclase"/>
</dbReference>
<feature type="domain" description="GGDEF" evidence="2">
    <location>
        <begin position="209"/>
        <end position="343"/>
    </location>
</feature>
<dbReference type="SUPFAM" id="SSF55073">
    <property type="entry name" value="Nucleotide cyclase"/>
    <property type="match status" value="1"/>
</dbReference>
<dbReference type="GO" id="GO:0043709">
    <property type="term" value="P:cell adhesion involved in single-species biofilm formation"/>
    <property type="evidence" value="ECO:0007669"/>
    <property type="project" value="TreeGrafter"/>
</dbReference>
<sequence length="352" mass="36928">MFSSDVFAPRDPEGACRFAATVSFVAGGLSTAMTALVPQDISPGMKLPIMGASLAIMVVGLLLLTGRDPLRRWLLVVVPMLGIVAITATSLGTKDASASGQVFLCAPVLFAASQMRRELAWFVCACAIAADAVITFSLLPFERAMTDLVFVGSSGALITWLLVRAGDRNDALVNELRAQAAIDPLTGLVTRRVLDKAAHSVLSNENGDAGTALLVLDVDRFKAINDTWGHPVGDAALVHIAEVLRSMCRPDTVISRLGGDELALLLPGCPYDVAIQRAEGLVEAVRATPLPLADGEELALSISIGVAHAPADSGQLRELYTAADESLYDAKRNGRGRVGDGVRLGYADPAGV</sequence>
<accession>A0A4P7IHY5</accession>
<dbReference type="InterPro" id="IPR000160">
    <property type="entry name" value="GGDEF_dom"/>
</dbReference>
<dbReference type="FunFam" id="3.30.70.270:FF:000001">
    <property type="entry name" value="Diguanylate cyclase domain protein"/>
    <property type="match status" value="1"/>
</dbReference>
<dbReference type="EMBL" id="CP038436">
    <property type="protein sequence ID" value="QBX55817.1"/>
    <property type="molecule type" value="Genomic_DNA"/>
</dbReference>
<feature type="transmembrane region" description="Helical" evidence="1">
    <location>
        <begin position="18"/>
        <end position="37"/>
    </location>
</feature>
<organism evidence="3 4">
    <name type="scientific">Nocardioides seonyuensis</name>
    <dbReference type="NCBI Taxonomy" id="2518371"/>
    <lineage>
        <taxon>Bacteria</taxon>
        <taxon>Bacillati</taxon>
        <taxon>Actinomycetota</taxon>
        <taxon>Actinomycetes</taxon>
        <taxon>Propionibacteriales</taxon>
        <taxon>Nocardioidaceae</taxon>
        <taxon>Nocardioides</taxon>
    </lineage>
</organism>
<gene>
    <name evidence="3" type="ORF">EXE58_10350</name>
</gene>
<proteinExistence type="predicted"/>
<dbReference type="PANTHER" id="PTHR45138">
    <property type="entry name" value="REGULATORY COMPONENTS OF SENSORY TRANSDUCTION SYSTEM"/>
    <property type="match status" value="1"/>
</dbReference>
<name>A0A4P7IHY5_9ACTN</name>
<evidence type="ECO:0000259" key="2">
    <source>
        <dbReference type="PROSITE" id="PS50887"/>
    </source>
</evidence>
<evidence type="ECO:0000256" key="1">
    <source>
        <dbReference type="SAM" id="Phobius"/>
    </source>
</evidence>
<dbReference type="Gene3D" id="3.30.70.270">
    <property type="match status" value="1"/>
</dbReference>
<dbReference type="PANTHER" id="PTHR45138:SF9">
    <property type="entry name" value="DIGUANYLATE CYCLASE DGCM-RELATED"/>
    <property type="match status" value="1"/>
</dbReference>
<feature type="transmembrane region" description="Helical" evidence="1">
    <location>
        <begin position="49"/>
        <end position="66"/>
    </location>
</feature>
<feature type="transmembrane region" description="Helical" evidence="1">
    <location>
        <begin position="119"/>
        <end position="139"/>
    </location>
</feature>
<reference evidence="3 4" key="1">
    <citation type="submission" date="2019-03" db="EMBL/GenBank/DDBJ databases">
        <title>Three New Species of Nocardioides, Nocardioides euryhalodurans sp. nov., Nocardioides seonyuensis sp. nov. and Nocardioides eburneoflavus sp. nov. Iolated from Soil.</title>
        <authorList>
            <person name="Roh S.G."/>
            <person name="Lee C."/>
            <person name="Kim M.-K."/>
            <person name="Kim S.B."/>
        </authorList>
    </citation>
    <scope>NUCLEOTIDE SEQUENCE [LARGE SCALE GENOMIC DNA]</scope>
    <source>
        <strain evidence="3 4">MMS17-SY207-3</strain>
    </source>
</reference>
<dbReference type="SMART" id="SM00267">
    <property type="entry name" value="GGDEF"/>
    <property type="match status" value="1"/>
</dbReference>
<keyword evidence="1" id="KW-0472">Membrane</keyword>
<dbReference type="KEGG" id="nsn:EXE58_10350"/>